<dbReference type="InterPro" id="IPR005474">
    <property type="entry name" value="Transketolase_N"/>
</dbReference>
<dbReference type="Proteomes" id="UP000314987">
    <property type="component" value="Unassembled WGS sequence"/>
</dbReference>
<dbReference type="InterPro" id="IPR051424">
    <property type="entry name" value="Transketolase-like"/>
</dbReference>
<protein>
    <recommendedName>
        <fullName evidence="3">Transketolase N-terminal domain-containing protein</fullName>
    </recommendedName>
</protein>
<dbReference type="Pfam" id="PF00456">
    <property type="entry name" value="Transketolase_N"/>
    <property type="match status" value="1"/>
</dbReference>
<dbReference type="PANTHER" id="PTHR43195">
    <property type="entry name" value="TRANSKETOLASE"/>
    <property type="match status" value="1"/>
</dbReference>
<keyword evidence="1" id="KW-0808">Transferase</keyword>
<keyword evidence="2" id="KW-0786">Thiamine pyrophosphate</keyword>
<dbReference type="GO" id="GO:0070062">
    <property type="term" value="C:extracellular exosome"/>
    <property type="evidence" value="ECO:0007669"/>
    <property type="project" value="TreeGrafter"/>
</dbReference>
<dbReference type="STRING" id="29139.ENSVURP00010012605"/>
<proteinExistence type="predicted"/>
<dbReference type="GO" id="GO:0030976">
    <property type="term" value="F:thiamine pyrophosphate binding"/>
    <property type="evidence" value="ECO:0007669"/>
    <property type="project" value="TreeGrafter"/>
</dbReference>
<sequence length="136" mass="15183">MNRQLSDEEIKAIYDYHNLDQQKLQGLKDTANWLHINSIQVTTVASLGHPTSCCSAAEIMVVFFHTMKYNHQDSRDPSNNRFVLSKGHRLSYVAISFLGQGHGAAYGMAYTGKYFSQASHCVYCLVGDGEVSEVSM</sequence>
<evidence type="ECO:0000259" key="3">
    <source>
        <dbReference type="Pfam" id="PF00456"/>
    </source>
</evidence>
<dbReference type="AlphaFoldDB" id="A0A4X2KTG1"/>
<organism evidence="4 5">
    <name type="scientific">Vombatus ursinus</name>
    <name type="common">Common wombat</name>
    <dbReference type="NCBI Taxonomy" id="29139"/>
    <lineage>
        <taxon>Eukaryota</taxon>
        <taxon>Metazoa</taxon>
        <taxon>Chordata</taxon>
        <taxon>Craniata</taxon>
        <taxon>Vertebrata</taxon>
        <taxon>Euteleostomi</taxon>
        <taxon>Mammalia</taxon>
        <taxon>Metatheria</taxon>
        <taxon>Diprotodontia</taxon>
        <taxon>Vombatidae</taxon>
        <taxon>Vombatus</taxon>
    </lineage>
</organism>
<accession>A0A4X2KTG1</accession>
<dbReference type="GO" id="GO:0005789">
    <property type="term" value="C:endoplasmic reticulum membrane"/>
    <property type="evidence" value="ECO:0007669"/>
    <property type="project" value="TreeGrafter"/>
</dbReference>
<evidence type="ECO:0000256" key="2">
    <source>
        <dbReference type="ARBA" id="ARBA00023052"/>
    </source>
</evidence>
<feature type="domain" description="Transketolase N-terminal" evidence="3">
    <location>
        <begin position="31"/>
        <end position="90"/>
    </location>
</feature>
<reference evidence="4" key="2">
    <citation type="submission" date="2025-08" db="UniProtKB">
        <authorList>
            <consortium name="Ensembl"/>
        </authorList>
    </citation>
    <scope>IDENTIFICATION</scope>
</reference>
<dbReference type="Ensembl" id="ENSVURT00010014345.1">
    <property type="protein sequence ID" value="ENSVURP00010012605.1"/>
    <property type="gene ID" value="ENSVURG00010009725.1"/>
</dbReference>
<dbReference type="SUPFAM" id="SSF52518">
    <property type="entry name" value="Thiamin diphosphate-binding fold (THDP-binding)"/>
    <property type="match status" value="1"/>
</dbReference>
<dbReference type="Gene3D" id="3.40.50.970">
    <property type="match status" value="1"/>
</dbReference>
<dbReference type="InterPro" id="IPR029061">
    <property type="entry name" value="THDP-binding"/>
</dbReference>
<reference evidence="4" key="3">
    <citation type="submission" date="2025-09" db="UniProtKB">
        <authorList>
            <consortium name="Ensembl"/>
        </authorList>
    </citation>
    <scope>IDENTIFICATION</scope>
</reference>
<reference evidence="5" key="1">
    <citation type="submission" date="2018-12" db="EMBL/GenBank/DDBJ databases">
        <authorList>
            <person name="Yazar S."/>
        </authorList>
    </citation>
    <scope>NUCLEOTIDE SEQUENCE [LARGE SCALE GENOMIC DNA]</scope>
</reference>
<evidence type="ECO:0000256" key="1">
    <source>
        <dbReference type="ARBA" id="ARBA00022679"/>
    </source>
</evidence>
<keyword evidence="5" id="KW-1185">Reference proteome</keyword>
<evidence type="ECO:0000313" key="5">
    <source>
        <dbReference type="Proteomes" id="UP000314987"/>
    </source>
</evidence>
<evidence type="ECO:0000313" key="4">
    <source>
        <dbReference type="Ensembl" id="ENSVURP00010012605.1"/>
    </source>
</evidence>
<dbReference type="GO" id="GO:0004802">
    <property type="term" value="F:transketolase activity"/>
    <property type="evidence" value="ECO:0007669"/>
    <property type="project" value="TreeGrafter"/>
</dbReference>
<dbReference type="GO" id="GO:0009052">
    <property type="term" value="P:pentose-phosphate shunt, non-oxidative branch"/>
    <property type="evidence" value="ECO:0007669"/>
    <property type="project" value="TreeGrafter"/>
</dbReference>
<dbReference type="GeneTree" id="ENSGT00940000155552"/>
<dbReference type="PANTHER" id="PTHR43195:SF3">
    <property type="entry name" value="TRANSKETOLASE"/>
    <property type="match status" value="1"/>
</dbReference>
<name>A0A4X2KTG1_VOMUR</name>